<sequence length="99" mass="10991">MELLHCFNFASICTEQNKFPIEKIKHLSCETPFLATKQTPNDSGPFSFGAGRGSKYAGWGMVGREKPEKVSSPIDWRSQLDVSTLKSALHFNHSGTEAM</sequence>
<reference evidence="1" key="1">
    <citation type="submission" date="2020-07" db="EMBL/GenBank/DDBJ databases">
        <title>Multicomponent nature underlies the extraordinary mechanical properties of spider dragline silk.</title>
        <authorList>
            <person name="Kono N."/>
            <person name="Nakamura H."/>
            <person name="Mori M."/>
            <person name="Yoshida Y."/>
            <person name="Ohtoshi R."/>
            <person name="Malay A.D."/>
            <person name="Moran D.A.P."/>
            <person name="Tomita M."/>
            <person name="Numata K."/>
            <person name="Arakawa K."/>
        </authorList>
    </citation>
    <scope>NUCLEOTIDE SEQUENCE</scope>
</reference>
<proteinExistence type="predicted"/>
<name>A0A8X6HLW0_TRICU</name>
<evidence type="ECO:0000313" key="1">
    <source>
        <dbReference type="EMBL" id="GFR24695.1"/>
    </source>
</evidence>
<accession>A0A8X6HLW0</accession>
<dbReference type="EMBL" id="BMAO01028438">
    <property type="protein sequence ID" value="GFR24695.1"/>
    <property type="molecule type" value="Genomic_DNA"/>
</dbReference>
<gene>
    <name evidence="1" type="ORF">TNCT_230321</name>
</gene>
<comment type="caution">
    <text evidence="1">The sequence shown here is derived from an EMBL/GenBank/DDBJ whole genome shotgun (WGS) entry which is preliminary data.</text>
</comment>
<organism evidence="1 2">
    <name type="scientific">Trichonephila clavata</name>
    <name type="common">Joro spider</name>
    <name type="synonym">Nephila clavata</name>
    <dbReference type="NCBI Taxonomy" id="2740835"/>
    <lineage>
        <taxon>Eukaryota</taxon>
        <taxon>Metazoa</taxon>
        <taxon>Ecdysozoa</taxon>
        <taxon>Arthropoda</taxon>
        <taxon>Chelicerata</taxon>
        <taxon>Arachnida</taxon>
        <taxon>Araneae</taxon>
        <taxon>Araneomorphae</taxon>
        <taxon>Entelegynae</taxon>
        <taxon>Araneoidea</taxon>
        <taxon>Nephilidae</taxon>
        <taxon>Trichonephila</taxon>
    </lineage>
</organism>
<evidence type="ECO:0000313" key="2">
    <source>
        <dbReference type="Proteomes" id="UP000887116"/>
    </source>
</evidence>
<protein>
    <submittedName>
        <fullName evidence="1">Uncharacterized protein</fullName>
    </submittedName>
</protein>
<keyword evidence="2" id="KW-1185">Reference proteome</keyword>
<dbReference type="AlphaFoldDB" id="A0A8X6HLW0"/>
<dbReference type="Proteomes" id="UP000887116">
    <property type="component" value="Unassembled WGS sequence"/>
</dbReference>